<keyword evidence="2" id="KW-1185">Reference proteome</keyword>
<organism evidence="1 2">
    <name type="scientific">Brevibacterium salitolerans</name>
    <dbReference type="NCBI Taxonomy" id="1403566"/>
    <lineage>
        <taxon>Bacteria</taxon>
        <taxon>Bacillati</taxon>
        <taxon>Actinomycetota</taxon>
        <taxon>Actinomycetes</taxon>
        <taxon>Micrococcales</taxon>
        <taxon>Brevibacteriaceae</taxon>
        <taxon>Brevibacterium</taxon>
    </lineage>
</organism>
<dbReference type="EMBL" id="BAAAPZ010000019">
    <property type="protein sequence ID" value="GAA2106349.1"/>
    <property type="molecule type" value="Genomic_DNA"/>
</dbReference>
<comment type="caution">
    <text evidence="1">The sequence shown here is derived from an EMBL/GenBank/DDBJ whole genome shotgun (WGS) entry which is preliminary data.</text>
</comment>
<protein>
    <submittedName>
        <fullName evidence="1">Uncharacterized protein</fullName>
    </submittedName>
</protein>
<reference evidence="1 2" key="1">
    <citation type="journal article" date="2019" name="Int. J. Syst. Evol. Microbiol.">
        <title>The Global Catalogue of Microorganisms (GCM) 10K type strain sequencing project: providing services to taxonomists for standard genome sequencing and annotation.</title>
        <authorList>
            <consortium name="The Broad Institute Genomics Platform"/>
            <consortium name="The Broad Institute Genome Sequencing Center for Infectious Disease"/>
            <person name="Wu L."/>
            <person name="Ma J."/>
        </authorList>
    </citation>
    <scope>NUCLEOTIDE SEQUENCE [LARGE SCALE GENOMIC DNA]</scope>
    <source>
        <strain evidence="1 2">JCM 15900</strain>
    </source>
</reference>
<dbReference type="Proteomes" id="UP001500984">
    <property type="component" value="Unassembled WGS sequence"/>
</dbReference>
<sequence>MVRRTRRLRIAALQRANAPERCGKAEARRQRTGAQRAACDSARGELHIGANLGADKPGSETDKPYFM</sequence>
<accession>A0ABN2X6S8</accession>
<evidence type="ECO:0000313" key="1">
    <source>
        <dbReference type="EMBL" id="GAA2106349.1"/>
    </source>
</evidence>
<name>A0ABN2X6S8_9MICO</name>
<evidence type="ECO:0000313" key="2">
    <source>
        <dbReference type="Proteomes" id="UP001500984"/>
    </source>
</evidence>
<gene>
    <name evidence="1" type="ORF">GCM10009823_32360</name>
</gene>
<proteinExistence type="predicted"/>